<accession>A0A4Q2RI34</accession>
<dbReference type="InterPro" id="IPR013974">
    <property type="entry name" value="SAF"/>
</dbReference>
<protein>
    <submittedName>
        <fullName evidence="3">Flp pilus assembly protein CpaB</fullName>
    </submittedName>
</protein>
<dbReference type="SMART" id="SM00858">
    <property type="entry name" value="SAF"/>
    <property type="match status" value="1"/>
</dbReference>
<dbReference type="Pfam" id="PF08666">
    <property type="entry name" value="SAF"/>
    <property type="match status" value="1"/>
</dbReference>
<sequence length="270" mass="28390">MKKSRIIVLFLALAAAGGAFMLATGPGTPPPAPVAALPPPPPPPTTDDVVAAARDLPLGTKIAESDLAWQSWPKDSVPANTLRRSQKPQAFEELKGSIVRSALFQGELVRTEKLIKGDNSGFMSAILPTGMRAVAINIDSQGATTAGGFILPNDRVDVVRTYRQEPKPGAAPTGGDNYLTDTLLSNVKVLAIGQNVQEKNGQPVVVGSNATLELDPEQAEVVILAQRTGQLSLVLRSMLDAHQAGTVAARQASHGLSVVRYGNISEDHGR</sequence>
<evidence type="ECO:0000313" key="3">
    <source>
        <dbReference type="EMBL" id="RYB07666.1"/>
    </source>
</evidence>
<reference evidence="3 4" key="2">
    <citation type="submission" date="2019-02" db="EMBL/GenBank/DDBJ databases">
        <title>'Lichenibacterium ramalinii' gen. nov. sp. nov., 'Lichenibacterium minor' gen. nov. sp. nov.</title>
        <authorList>
            <person name="Pankratov T."/>
        </authorList>
    </citation>
    <scope>NUCLEOTIDE SEQUENCE [LARGE SCALE GENOMIC DNA]</scope>
    <source>
        <strain evidence="3 4">RmlP001</strain>
    </source>
</reference>
<dbReference type="CDD" id="cd11614">
    <property type="entry name" value="SAF_CpaB_FlgA_like"/>
    <property type="match status" value="1"/>
</dbReference>
<keyword evidence="4" id="KW-1185">Reference proteome</keyword>
<dbReference type="EMBL" id="QYBC01000001">
    <property type="protein sequence ID" value="RYB07666.1"/>
    <property type="molecule type" value="Genomic_DNA"/>
</dbReference>
<evidence type="ECO:0000259" key="2">
    <source>
        <dbReference type="SMART" id="SM00858"/>
    </source>
</evidence>
<dbReference type="Pfam" id="PF16976">
    <property type="entry name" value="RcpC"/>
    <property type="match status" value="1"/>
</dbReference>
<comment type="caution">
    <text evidence="3">The sequence shown here is derived from an EMBL/GenBank/DDBJ whole genome shotgun (WGS) entry which is preliminary data.</text>
</comment>
<feature type="signal peptide" evidence="1">
    <location>
        <begin position="1"/>
        <end position="21"/>
    </location>
</feature>
<gene>
    <name evidence="3" type="primary">cpaB</name>
    <name evidence="3" type="ORF">D3272_00595</name>
</gene>
<dbReference type="OrthoDB" id="163768at2"/>
<dbReference type="NCBIfam" id="TIGR03177">
    <property type="entry name" value="pilus_cpaB"/>
    <property type="match status" value="1"/>
</dbReference>
<keyword evidence="1" id="KW-0732">Signal</keyword>
<feature type="domain" description="SAF" evidence="2">
    <location>
        <begin position="47"/>
        <end position="115"/>
    </location>
</feature>
<dbReference type="AlphaFoldDB" id="A0A4Q2RI34"/>
<dbReference type="Proteomes" id="UP000289411">
    <property type="component" value="Unassembled WGS sequence"/>
</dbReference>
<name>A0A4Q2RI34_9HYPH</name>
<evidence type="ECO:0000256" key="1">
    <source>
        <dbReference type="SAM" id="SignalP"/>
    </source>
</evidence>
<dbReference type="RefSeq" id="WP_129217136.1">
    <property type="nucleotide sequence ID" value="NZ_QYBC01000001.1"/>
</dbReference>
<dbReference type="InterPro" id="IPR031571">
    <property type="entry name" value="RcpC_dom"/>
</dbReference>
<evidence type="ECO:0000313" key="4">
    <source>
        <dbReference type="Proteomes" id="UP000289411"/>
    </source>
</evidence>
<organism evidence="3 4">
    <name type="scientific">Lichenibacterium ramalinae</name>
    <dbReference type="NCBI Taxonomy" id="2316527"/>
    <lineage>
        <taxon>Bacteria</taxon>
        <taxon>Pseudomonadati</taxon>
        <taxon>Pseudomonadota</taxon>
        <taxon>Alphaproteobacteria</taxon>
        <taxon>Hyphomicrobiales</taxon>
        <taxon>Lichenihabitantaceae</taxon>
        <taxon>Lichenibacterium</taxon>
    </lineage>
</organism>
<reference evidence="3 4" key="1">
    <citation type="submission" date="2018-09" db="EMBL/GenBank/DDBJ databases">
        <authorList>
            <person name="Grouzdev D.S."/>
            <person name="Krutkina M.S."/>
        </authorList>
    </citation>
    <scope>NUCLEOTIDE SEQUENCE [LARGE SCALE GENOMIC DNA]</scope>
    <source>
        <strain evidence="3 4">RmlP001</strain>
    </source>
</reference>
<dbReference type="InterPro" id="IPR017592">
    <property type="entry name" value="Pilus_assmbl_Flp-typ_CpaB"/>
</dbReference>
<feature type="chain" id="PRO_5020291431" evidence="1">
    <location>
        <begin position="22"/>
        <end position="270"/>
    </location>
</feature>
<proteinExistence type="predicted"/>